<evidence type="ECO:0000313" key="2">
    <source>
        <dbReference type="EMBL" id="CRZ34433.1"/>
    </source>
</evidence>
<proteinExistence type="predicted"/>
<dbReference type="GO" id="GO:0003950">
    <property type="term" value="F:NAD+ poly-ADP-ribosyltransferase activity"/>
    <property type="evidence" value="ECO:0007669"/>
    <property type="project" value="InterPro"/>
</dbReference>
<dbReference type="Gene3D" id="3.90.228.10">
    <property type="match status" value="1"/>
</dbReference>
<protein>
    <recommendedName>
        <fullName evidence="1">PARP catalytic domain-containing protein</fullName>
    </recommendedName>
</protein>
<name>A0A0H5SVR5_HERHM</name>
<dbReference type="EMBL" id="CVTD020000015">
    <property type="protein sequence ID" value="CRZ34433.1"/>
    <property type="molecule type" value="Genomic_DNA"/>
</dbReference>
<dbReference type="InterPro" id="IPR012317">
    <property type="entry name" value="Poly(ADP-ribose)pol_cat_dom"/>
</dbReference>
<gene>
    <name evidence="2" type="ORF">HHT355_1231</name>
</gene>
<feature type="domain" description="PARP catalytic" evidence="1">
    <location>
        <begin position="9"/>
        <end position="51"/>
    </location>
</feature>
<reference evidence="2 3" key="1">
    <citation type="submission" date="2015-06" db="EMBL/GenBank/DDBJ databases">
        <authorList>
            <person name="Wibberg Daniel"/>
        </authorList>
    </citation>
    <scope>NUCLEOTIDE SEQUENCE [LARGE SCALE GENOMIC DNA]</scope>
    <source>
        <strain evidence="2 3">T3/55T</strain>
    </source>
</reference>
<dbReference type="SUPFAM" id="SSF56399">
    <property type="entry name" value="ADP-ribosylation"/>
    <property type="match status" value="1"/>
</dbReference>
<accession>A0A0H5SVR5</accession>
<dbReference type="RefSeq" id="WP_199179167.1">
    <property type="nucleotide sequence ID" value="NZ_CVTD020000015.1"/>
</dbReference>
<dbReference type="Pfam" id="PF00644">
    <property type="entry name" value="PARP"/>
    <property type="match status" value="1"/>
</dbReference>
<dbReference type="Proteomes" id="UP000236497">
    <property type="component" value="Unassembled WGS sequence"/>
</dbReference>
<sequence>MDSNVIIEAYHGTDLSNAESILKSGFKCRPNKHHWLGNGIYFYMDFSLARWWTTNPTNKFGVRVRTPAIIRCKLNVNNEYILDLRRLKDYTKFVEIYRNEFLPFLFKGDLISVTEDMIDTKKLRCTYCDYLNIKYKYKLIIGTFYLPNQPYMPTEYGKFFHTFNISYIENQICVFDTNVISSMELVTEDRS</sequence>
<dbReference type="AlphaFoldDB" id="A0A0H5SVR5"/>
<evidence type="ECO:0000259" key="1">
    <source>
        <dbReference type="Pfam" id="PF00644"/>
    </source>
</evidence>
<evidence type="ECO:0000313" key="3">
    <source>
        <dbReference type="Proteomes" id="UP000236497"/>
    </source>
</evidence>
<organism evidence="2 3">
    <name type="scientific">Herbinix hemicellulosilytica</name>
    <dbReference type="NCBI Taxonomy" id="1564487"/>
    <lineage>
        <taxon>Bacteria</taxon>
        <taxon>Bacillati</taxon>
        <taxon>Bacillota</taxon>
        <taxon>Clostridia</taxon>
        <taxon>Lachnospirales</taxon>
        <taxon>Lachnospiraceae</taxon>
        <taxon>Herbinix</taxon>
    </lineage>
</organism>
<keyword evidence="3" id="KW-1185">Reference proteome</keyword>